<dbReference type="EMBL" id="CP136594">
    <property type="protein sequence ID" value="WOE76524.1"/>
    <property type="molecule type" value="Genomic_DNA"/>
</dbReference>
<dbReference type="InterPro" id="IPR050791">
    <property type="entry name" value="Aldo-Keto_reductase"/>
</dbReference>
<dbReference type="Gene3D" id="3.20.20.100">
    <property type="entry name" value="NADP-dependent oxidoreductase domain"/>
    <property type="match status" value="1"/>
</dbReference>
<dbReference type="EC" id="1.1.1.-" evidence="3"/>
<evidence type="ECO:0000256" key="1">
    <source>
        <dbReference type="ARBA" id="ARBA00023002"/>
    </source>
</evidence>
<keyword evidence="4" id="KW-1185">Reference proteome</keyword>
<evidence type="ECO:0000313" key="3">
    <source>
        <dbReference type="EMBL" id="WOE76524.1"/>
    </source>
</evidence>
<dbReference type="GO" id="GO:0005737">
    <property type="term" value="C:cytoplasm"/>
    <property type="evidence" value="ECO:0007669"/>
    <property type="project" value="TreeGrafter"/>
</dbReference>
<gene>
    <name evidence="3" type="ORF">RB602_07360</name>
</gene>
<dbReference type="CDD" id="cd19076">
    <property type="entry name" value="AKR_AKR13A_13D"/>
    <property type="match status" value="1"/>
</dbReference>
<dbReference type="Proteomes" id="UP001302429">
    <property type="component" value="Chromosome"/>
</dbReference>
<organism evidence="3 4">
    <name type="scientific">Alterisphingorhabdus coralli</name>
    <dbReference type="NCBI Taxonomy" id="3071408"/>
    <lineage>
        <taxon>Bacteria</taxon>
        <taxon>Pseudomonadati</taxon>
        <taxon>Pseudomonadota</taxon>
        <taxon>Alphaproteobacteria</taxon>
        <taxon>Sphingomonadales</taxon>
        <taxon>Sphingomonadaceae</taxon>
        <taxon>Alterisphingorhabdus (ex Yan et al. 2024)</taxon>
    </lineage>
</organism>
<dbReference type="SUPFAM" id="SSF51430">
    <property type="entry name" value="NAD(P)-linked oxidoreductase"/>
    <property type="match status" value="1"/>
</dbReference>
<dbReference type="RefSeq" id="WP_317084291.1">
    <property type="nucleotide sequence ID" value="NZ_CP136594.1"/>
</dbReference>
<dbReference type="InterPro" id="IPR036812">
    <property type="entry name" value="NAD(P)_OxRdtase_dom_sf"/>
</dbReference>
<dbReference type="PANTHER" id="PTHR43625:SF40">
    <property type="entry name" value="ALDO-KETO REDUCTASE YAKC [NADP(+)]"/>
    <property type="match status" value="1"/>
</dbReference>
<dbReference type="PRINTS" id="PR00069">
    <property type="entry name" value="ALDKETRDTASE"/>
</dbReference>
<dbReference type="PANTHER" id="PTHR43625">
    <property type="entry name" value="AFLATOXIN B1 ALDEHYDE REDUCTASE"/>
    <property type="match status" value="1"/>
</dbReference>
<dbReference type="Pfam" id="PF00248">
    <property type="entry name" value="Aldo_ket_red"/>
    <property type="match status" value="1"/>
</dbReference>
<proteinExistence type="predicted"/>
<protein>
    <submittedName>
        <fullName evidence="3">Aldo/keto reductase</fullName>
        <ecNumber evidence="3">1.1.1.-</ecNumber>
    </submittedName>
</protein>
<reference evidence="3 4" key="1">
    <citation type="submission" date="2023-10" db="EMBL/GenBank/DDBJ databases">
        <title>Complete genome sequence of a Sphingomonadaceae bacterium.</title>
        <authorList>
            <person name="Yan C."/>
        </authorList>
    </citation>
    <scope>NUCLEOTIDE SEQUENCE [LARGE SCALE GENOMIC DNA]</scope>
    <source>
        <strain evidence="3 4">SCSIO 66989</strain>
    </source>
</reference>
<dbReference type="InterPro" id="IPR023210">
    <property type="entry name" value="NADP_OxRdtase_dom"/>
</dbReference>
<accession>A0AA97F8V0</accession>
<dbReference type="InterPro" id="IPR020471">
    <property type="entry name" value="AKR"/>
</dbReference>
<dbReference type="GO" id="GO:0016491">
    <property type="term" value="F:oxidoreductase activity"/>
    <property type="evidence" value="ECO:0007669"/>
    <property type="project" value="UniProtKB-KW"/>
</dbReference>
<dbReference type="KEGG" id="acoa:RB602_07360"/>
<name>A0AA97F8V0_9SPHN</name>
<dbReference type="AlphaFoldDB" id="A0AA97F8V0"/>
<evidence type="ECO:0000259" key="2">
    <source>
        <dbReference type="Pfam" id="PF00248"/>
    </source>
</evidence>
<evidence type="ECO:0000313" key="4">
    <source>
        <dbReference type="Proteomes" id="UP001302429"/>
    </source>
</evidence>
<keyword evidence="1 3" id="KW-0560">Oxidoreductase</keyword>
<sequence>MQQRKLGNELTVSALGLGCMPMAGVGQNMYGEADVTESLATIDRAIELGVTLFDTAEVYGPHLNEELVGRGIAGRRDRLVIATKFGFKFNEDGFQGVDSTPANVRRACEGSLQRLGIDEIDLFYQHRVDPDVPIEDTVGEMARLVEEGKVRFVGLSEAGPDTIRRAHDTHPIAALQSEYSLWEREVEEEILPLCRELGIGFVPYSPLGRGFLTGQITSRDDLPEDDYRRRDPRYSEENFDQNLKLVDVVKDIANTHNRSAAQVALAWLLHKGEDIVPIPGSKRRATLEDSMAAADLVLTGDDMERLDAAAPIGGTAGPRYGEAMLKMTRL</sequence>
<feature type="domain" description="NADP-dependent oxidoreductase" evidence="2">
    <location>
        <begin position="15"/>
        <end position="309"/>
    </location>
</feature>